<accession>A0A2L2XLH0</accession>
<dbReference type="Proteomes" id="UP000239549">
    <property type="component" value="Unassembled WGS sequence"/>
</dbReference>
<keyword evidence="1" id="KW-0812">Transmembrane</keyword>
<name>A0A2L2XLH0_9FIRM</name>
<sequence length="37" mass="4368">MYAEMKIVNKNRADNSIFFLFVLTQFILSAVNILFKK</sequence>
<dbReference type="AlphaFoldDB" id="A0A2L2XLH0"/>
<keyword evidence="1" id="KW-0472">Membrane</keyword>
<proteinExistence type="predicted"/>
<evidence type="ECO:0000256" key="1">
    <source>
        <dbReference type="SAM" id="Phobius"/>
    </source>
</evidence>
<gene>
    <name evidence="2" type="ORF">DCCM_3921</name>
</gene>
<evidence type="ECO:0000313" key="3">
    <source>
        <dbReference type="Proteomes" id="UP000239549"/>
    </source>
</evidence>
<protein>
    <submittedName>
        <fullName evidence="2">Uncharacterized protein</fullName>
    </submittedName>
</protein>
<evidence type="ECO:0000313" key="2">
    <source>
        <dbReference type="EMBL" id="GBF34801.1"/>
    </source>
</evidence>
<dbReference type="EMBL" id="BFAV01000150">
    <property type="protein sequence ID" value="GBF34801.1"/>
    <property type="molecule type" value="Genomic_DNA"/>
</dbReference>
<reference evidence="3" key="1">
    <citation type="submission" date="2018-02" db="EMBL/GenBank/DDBJ databases">
        <title>Genome sequence of Desulfocucumis palustris strain NAW-5.</title>
        <authorList>
            <person name="Watanabe M."/>
            <person name="Kojima H."/>
            <person name="Fukui M."/>
        </authorList>
    </citation>
    <scope>NUCLEOTIDE SEQUENCE [LARGE SCALE GENOMIC DNA]</scope>
    <source>
        <strain evidence="3">NAW-5</strain>
    </source>
</reference>
<comment type="caution">
    <text evidence="2">The sequence shown here is derived from an EMBL/GenBank/DDBJ whole genome shotgun (WGS) entry which is preliminary data.</text>
</comment>
<keyword evidence="3" id="KW-1185">Reference proteome</keyword>
<keyword evidence="1" id="KW-1133">Transmembrane helix</keyword>
<organism evidence="2 3">
    <name type="scientific">Desulfocucumis palustris</name>
    <dbReference type="NCBI Taxonomy" id="1898651"/>
    <lineage>
        <taxon>Bacteria</taxon>
        <taxon>Bacillati</taxon>
        <taxon>Bacillota</taxon>
        <taxon>Clostridia</taxon>
        <taxon>Eubacteriales</taxon>
        <taxon>Desulfocucumaceae</taxon>
        <taxon>Desulfocucumis</taxon>
    </lineage>
</organism>
<feature type="transmembrane region" description="Helical" evidence="1">
    <location>
        <begin position="16"/>
        <end position="35"/>
    </location>
</feature>